<dbReference type="PATRIC" id="fig|512565.3.peg.1982"/>
<dbReference type="EMBL" id="AP012319">
    <property type="protein sequence ID" value="BAL87195.1"/>
    <property type="molecule type" value="Genomic_DNA"/>
</dbReference>
<evidence type="ECO:0000313" key="1">
    <source>
        <dbReference type="EMBL" id="BAL87195.1"/>
    </source>
</evidence>
<organism evidence="1 2">
    <name type="scientific">Actinoplanes missouriensis (strain ATCC 14538 / DSM 43046 / CBS 188.64 / JCM 3121 / NBRC 102363 / NCIMB 12654 / NRRL B-3342 / UNCC 431)</name>
    <dbReference type="NCBI Taxonomy" id="512565"/>
    <lineage>
        <taxon>Bacteria</taxon>
        <taxon>Bacillati</taxon>
        <taxon>Actinomycetota</taxon>
        <taxon>Actinomycetes</taxon>
        <taxon>Micromonosporales</taxon>
        <taxon>Micromonosporaceae</taxon>
        <taxon>Actinoplanes</taxon>
    </lineage>
</organism>
<proteinExistence type="predicted"/>
<name>I0H2F8_ACTM4</name>
<reference evidence="1 2" key="1">
    <citation type="submission" date="2012-02" db="EMBL/GenBank/DDBJ databases">
        <title>Complete genome sequence of Actinoplanes missouriensis 431 (= NBRC 102363).</title>
        <authorList>
            <person name="Ohnishi Y."/>
            <person name="Ishikawa J."/>
            <person name="Sekine M."/>
            <person name="Hosoyama A."/>
            <person name="Harada T."/>
            <person name="Narita H."/>
            <person name="Hata T."/>
            <person name="Konno Y."/>
            <person name="Tutikane K."/>
            <person name="Fujita N."/>
            <person name="Horinouchi S."/>
            <person name="Hayakawa M."/>
        </authorList>
    </citation>
    <scope>NUCLEOTIDE SEQUENCE [LARGE SCALE GENOMIC DNA]</scope>
    <source>
        <strain evidence="2">ATCC 14538 / DSM 43046 / CBS 188.64 / JCM 3121 / NBRC 102363 / NCIMB 12654 / NRRL B-3342 / UNCC 431</strain>
    </source>
</reference>
<keyword evidence="2" id="KW-1185">Reference proteome</keyword>
<dbReference type="STRING" id="512565.AMIS_19750"/>
<dbReference type="KEGG" id="ams:AMIS_19750"/>
<protein>
    <submittedName>
        <fullName evidence="1">Uncharacterized protein</fullName>
    </submittedName>
</protein>
<evidence type="ECO:0000313" key="2">
    <source>
        <dbReference type="Proteomes" id="UP000007882"/>
    </source>
</evidence>
<dbReference type="AlphaFoldDB" id="I0H2F8"/>
<accession>I0H2F8</accession>
<sequence length="87" mass="9287">MSLAYLATTGNRKVHFEFASGALTHMPSCGSGNPIVERLAELDDLDGLEALIVALTAARIAPPRVCRRCFGAKTVATYATRYAEEAS</sequence>
<dbReference type="Proteomes" id="UP000007882">
    <property type="component" value="Chromosome"/>
</dbReference>
<dbReference type="RefSeq" id="WP_014442090.1">
    <property type="nucleotide sequence ID" value="NC_017093.1"/>
</dbReference>
<gene>
    <name evidence="1" type="ordered locus">AMIS_19750</name>
</gene>
<dbReference type="HOGENOM" id="CLU_2476398_0_0_11"/>